<accession>A0A1B0ET55</accession>
<dbReference type="VEuPathDB" id="VectorBase:LLOJ001935"/>
<dbReference type="EnsemblMetazoa" id="LLOJ001935-RA">
    <property type="protein sequence ID" value="LLOJ001935-PA"/>
    <property type="gene ID" value="LLOJ001935"/>
</dbReference>
<reference evidence="4" key="1">
    <citation type="submission" date="2012-05" db="EMBL/GenBank/DDBJ databases">
        <title>Whole Genome Assembly of Lutzomyia longipalpis.</title>
        <authorList>
            <person name="Richards S."/>
            <person name="Qu C."/>
            <person name="Dillon R."/>
            <person name="Worley K."/>
            <person name="Scherer S."/>
            <person name="Batterton M."/>
            <person name="Taylor A."/>
            <person name="Hawes A."/>
            <person name="Hernandez B."/>
            <person name="Kovar C."/>
            <person name="Mandapat C."/>
            <person name="Pham C."/>
            <person name="Qu C."/>
            <person name="Jing C."/>
            <person name="Bess C."/>
            <person name="Bandaranaike D."/>
            <person name="Ngo D."/>
            <person name="Ongeri F."/>
            <person name="Arias F."/>
            <person name="Lara F."/>
            <person name="Weissenberger G."/>
            <person name="Kamau G."/>
            <person name="Han H."/>
            <person name="Shen H."/>
            <person name="Dinh H."/>
            <person name="Khalil I."/>
            <person name="Jones J."/>
            <person name="Shafer J."/>
            <person name="Jayaseelan J."/>
            <person name="Quiroz J."/>
            <person name="Blankenburg K."/>
            <person name="Nguyen L."/>
            <person name="Jackson L."/>
            <person name="Francisco L."/>
            <person name="Tang L.-Y."/>
            <person name="Pu L.-L."/>
            <person name="Perales L."/>
            <person name="Lorensuhewa L."/>
            <person name="Munidasa M."/>
            <person name="Coyle M."/>
            <person name="Taylor M."/>
            <person name="Puazo M."/>
            <person name="Firestine M."/>
            <person name="Scheel M."/>
            <person name="Javaid M."/>
            <person name="Wang M."/>
            <person name="Li M."/>
            <person name="Tabassum N."/>
            <person name="Saada N."/>
            <person name="Osuji N."/>
            <person name="Aqrawi P."/>
            <person name="Fu Q."/>
            <person name="Thornton R."/>
            <person name="Raj R."/>
            <person name="Goodspeed R."/>
            <person name="Mata R."/>
            <person name="Najjar R."/>
            <person name="Gubbala S."/>
            <person name="Lee S."/>
            <person name="Denson S."/>
            <person name="Patil S."/>
            <person name="Macmil S."/>
            <person name="Qi S."/>
            <person name="Matskevitch T."/>
            <person name="Palculict T."/>
            <person name="Mathew T."/>
            <person name="Vee V."/>
            <person name="Velamala V."/>
            <person name="Korchina V."/>
            <person name="Cai W."/>
            <person name="Liu W."/>
            <person name="Dai W."/>
            <person name="Zou X."/>
            <person name="Zhu Y."/>
            <person name="Zhang Y."/>
            <person name="Wu Y.-Q."/>
            <person name="Xin Y."/>
            <person name="Nazarath L."/>
            <person name="Kovar C."/>
            <person name="Han Y."/>
            <person name="Muzny D."/>
            <person name="Gibbs R."/>
        </authorList>
    </citation>
    <scope>NUCLEOTIDE SEQUENCE [LARGE SCALE GENOMIC DNA]</scope>
    <source>
        <strain evidence="4">Jacobina</strain>
    </source>
</reference>
<evidence type="ECO:0000256" key="1">
    <source>
        <dbReference type="SAM" id="MobiDB-lite"/>
    </source>
</evidence>
<dbReference type="EMBL" id="GITU01004176">
    <property type="protein sequence ID" value="MBC1172879.1"/>
    <property type="molecule type" value="Transcribed_RNA"/>
</dbReference>
<evidence type="ECO:0000313" key="2">
    <source>
        <dbReference type="EMBL" id="MBC1172879.1"/>
    </source>
</evidence>
<dbReference type="Proteomes" id="UP000092461">
    <property type="component" value="Unassembled WGS sequence"/>
</dbReference>
<sequence length="297" mass="33086">MASAQKDISGQESTPMDTEGSSGMAEGAAEHQGGGRACVAAQTLGVYFVEETTFTSMSEQMLILFGRLPEDSKTPETLLVALLYLLALECGFTHSSDHKQGHDEAFTGFFSYPRAKSSAATVPIEWLRPSGNFQERHFRLLHFSQDFSLVTHNIAGSLCITFTPKNFSGFSICLSVSRYIPIIHRESVLRSFRHLPELSVYTKNKLFLPARDIFMQNMMLLTPYPSLISTPDIVLVKIFRLLPQRSRKNLADSCDRMGNIFNSDLADEESMNATSSIDSDGKCDESLEIDEGKLRFI</sequence>
<feature type="compositionally biased region" description="Polar residues" evidence="1">
    <location>
        <begin position="1"/>
        <end position="21"/>
    </location>
</feature>
<dbReference type="Gene3D" id="3.40.1000.30">
    <property type="match status" value="1"/>
</dbReference>
<proteinExistence type="predicted"/>
<dbReference type="AlphaFoldDB" id="A0A1B0ET55"/>
<protein>
    <submittedName>
        <fullName evidence="2 3">Uncharacterized protein</fullName>
    </submittedName>
</protein>
<reference evidence="2" key="2">
    <citation type="journal article" date="2020" name="BMC">
        <title>Leishmania infection induces a limited differential gene expression in the sand fly midgut.</title>
        <authorList>
            <person name="Coutinho-Abreu I.V."/>
            <person name="Serafim T.D."/>
            <person name="Meneses C."/>
            <person name="Kamhawi S."/>
            <person name="Oliveira F."/>
            <person name="Valenzuela J.G."/>
        </authorList>
    </citation>
    <scope>NUCLEOTIDE SEQUENCE</scope>
    <source>
        <strain evidence="2">Jacobina</strain>
        <tissue evidence="2">Midgut</tissue>
    </source>
</reference>
<keyword evidence="4" id="KW-1185">Reference proteome</keyword>
<feature type="region of interest" description="Disordered" evidence="1">
    <location>
        <begin position="1"/>
        <end position="30"/>
    </location>
</feature>
<name>A0A1B0ET55_LUTLO</name>
<evidence type="ECO:0000313" key="3">
    <source>
        <dbReference type="EnsemblMetazoa" id="LLOJ001935-PA"/>
    </source>
</evidence>
<evidence type="ECO:0000313" key="4">
    <source>
        <dbReference type="Proteomes" id="UP000092461"/>
    </source>
</evidence>
<organism evidence="3 4">
    <name type="scientific">Lutzomyia longipalpis</name>
    <name type="common">Sand fly</name>
    <dbReference type="NCBI Taxonomy" id="7200"/>
    <lineage>
        <taxon>Eukaryota</taxon>
        <taxon>Metazoa</taxon>
        <taxon>Ecdysozoa</taxon>
        <taxon>Arthropoda</taxon>
        <taxon>Hexapoda</taxon>
        <taxon>Insecta</taxon>
        <taxon>Pterygota</taxon>
        <taxon>Neoptera</taxon>
        <taxon>Endopterygota</taxon>
        <taxon>Diptera</taxon>
        <taxon>Nematocera</taxon>
        <taxon>Psychodoidea</taxon>
        <taxon>Psychodidae</taxon>
        <taxon>Lutzomyia</taxon>
        <taxon>Lutzomyia</taxon>
    </lineage>
</organism>
<dbReference type="EMBL" id="AJWK01006467">
    <property type="status" value="NOT_ANNOTATED_CDS"/>
    <property type="molecule type" value="Genomic_DNA"/>
</dbReference>
<reference evidence="3" key="3">
    <citation type="submission" date="2020-05" db="UniProtKB">
        <authorList>
            <consortium name="EnsemblMetazoa"/>
        </authorList>
    </citation>
    <scope>IDENTIFICATION</scope>
    <source>
        <strain evidence="3">Jacobina</strain>
    </source>
</reference>